<dbReference type="eggNOG" id="ENOG5031QAN">
    <property type="taxonomic scope" value="Bacteria"/>
</dbReference>
<evidence type="ECO:0000256" key="2">
    <source>
        <dbReference type="SAM" id="Phobius"/>
    </source>
</evidence>
<name>A0A023BQ44_9FLAO</name>
<comment type="caution">
    <text evidence="3">The sequence shown here is derived from an EMBL/GenBank/DDBJ whole genome shotgun (WGS) entry which is preliminary data.</text>
</comment>
<keyword evidence="2" id="KW-1133">Transmembrane helix</keyword>
<feature type="coiled-coil region" evidence="1">
    <location>
        <begin position="119"/>
        <end position="174"/>
    </location>
</feature>
<evidence type="ECO:0008006" key="5">
    <source>
        <dbReference type="Google" id="ProtNLM"/>
    </source>
</evidence>
<dbReference type="STRING" id="1317122.ATO12_24130"/>
<evidence type="ECO:0000256" key="1">
    <source>
        <dbReference type="SAM" id="Coils"/>
    </source>
</evidence>
<keyword evidence="1" id="KW-0175">Coiled coil</keyword>
<evidence type="ECO:0000313" key="3">
    <source>
        <dbReference type="EMBL" id="EZH72029.1"/>
    </source>
</evidence>
<feature type="transmembrane region" description="Helical" evidence="2">
    <location>
        <begin position="46"/>
        <end position="66"/>
    </location>
</feature>
<dbReference type="OrthoDB" id="1439272at2"/>
<dbReference type="RefSeq" id="WP_034245341.1">
    <property type="nucleotide sequence ID" value="NZ_AQRA01000009.1"/>
</dbReference>
<reference evidence="3 4" key="1">
    <citation type="submission" date="2014-04" db="EMBL/GenBank/DDBJ databases">
        <title>Aquimarina sp. 22II-S11-z7 Genome Sequencing.</title>
        <authorList>
            <person name="Lai Q."/>
        </authorList>
    </citation>
    <scope>NUCLEOTIDE SEQUENCE [LARGE SCALE GENOMIC DNA]</scope>
    <source>
        <strain evidence="3 4">22II-S11-z7</strain>
    </source>
</reference>
<protein>
    <recommendedName>
        <fullName evidence="5">Anti-sigma factor</fullName>
    </recommendedName>
</protein>
<sequence>MDDFEKYITENKHLFDEHKADRSKIWNEIESNLDTSKTIRLWRSPLIKIAASILILIGAFSMVNLVTSGFNNNTQNNIVHQELRDIDTYYKDLVSFQVQLVKNNSKLQPEDKKKFLSFMDELDEEYNALKTEMAKNLNNEYILEAIVNNYKKRIELIENLLKQINDSKKSNENEGYIL</sequence>
<keyword evidence="4" id="KW-1185">Reference proteome</keyword>
<dbReference type="AlphaFoldDB" id="A0A023BQ44"/>
<dbReference type="EMBL" id="AQRA01000009">
    <property type="protein sequence ID" value="EZH72029.1"/>
    <property type="molecule type" value="Genomic_DNA"/>
</dbReference>
<accession>A0A023BQ44</accession>
<proteinExistence type="predicted"/>
<keyword evidence="2" id="KW-0812">Transmembrane</keyword>
<organism evidence="3 4">
    <name type="scientific">Aquimarina atlantica</name>
    <dbReference type="NCBI Taxonomy" id="1317122"/>
    <lineage>
        <taxon>Bacteria</taxon>
        <taxon>Pseudomonadati</taxon>
        <taxon>Bacteroidota</taxon>
        <taxon>Flavobacteriia</taxon>
        <taxon>Flavobacteriales</taxon>
        <taxon>Flavobacteriaceae</taxon>
        <taxon>Aquimarina</taxon>
    </lineage>
</organism>
<dbReference type="Proteomes" id="UP000023541">
    <property type="component" value="Unassembled WGS sequence"/>
</dbReference>
<gene>
    <name evidence="3" type="ORF">ATO12_24130</name>
</gene>
<evidence type="ECO:0000313" key="4">
    <source>
        <dbReference type="Proteomes" id="UP000023541"/>
    </source>
</evidence>
<keyword evidence="2" id="KW-0472">Membrane</keyword>